<keyword evidence="6" id="KW-0675">Receptor</keyword>
<sequence>MSKKGLSSSFSYPFSLEMSDHRRGALLDITCKNSPSLLASFTKEKAFGAHTEWLLVNIANSSLGFMDNKGVQLLSDAYALPSSSVVLANILEEEAVVEYYDVYRTSTFTDIKFLFLSRQPLSRFTILTKPMRTDFDGITFRAAAAVLYPNMFEGFSEGNLNHPETDAYAKVGFAIERNIGQQYNFSFTLRMFFNSYGYLKNGNFTHLMGMLVKEELDFAAGLMMREDRMDYIDFAGNTFLISSPLIFKQPSLSSVSNIFVLPFQTKVWVASGVLLFTSTIILFLEIIITSRLLFWTRYSFLEVFMGILEEAFLQGSTLQFESAAAKLTSLLFSIVSYFLYIAYSAKIVALLQLSTSTITSLSQLTNSHMSIGIQDVIYNRVYFQETEDPHLKEFYQKKIYSLGENAYLPPKDGIVKIRSGFYAYKLETDWAYKLIGDTFNENEKCGLTEMSIFVLPMIALGFPKKSGLREHFARSVIWQQETGVFQRIMKIFSSQKPRCNINAVGYTKVHLMDFEPALLVLLYGVLGSSLVFFLEVITTLKSFISTKKCFSAKILK</sequence>
<evidence type="ECO:0000256" key="3">
    <source>
        <dbReference type="ARBA" id="ARBA00022692"/>
    </source>
</evidence>
<gene>
    <name evidence="9" type="ORF">NEZAVI_LOCUS8227</name>
</gene>
<evidence type="ECO:0000256" key="7">
    <source>
        <dbReference type="ARBA" id="ARBA00023180"/>
    </source>
</evidence>
<comment type="subcellular location">
    <subcellularLocation>
        <location evidence="1">Cell membrane</location>
        <topology evidence="1">Multi-pass membrane protein</topology>
    </subcellularLocation>
</comment>
<dbReference type="Gene3D" id="3.40.190.10">
    <property type="entry name" value="Periplasmic binding protein-like II"/>
    <property type="match status" value="1"/>
</dbReference>
<evidence type="ECO:0000256" key="1">
    <source>
        <dbReference type="ARBA" id="ARBA00004651"/>
    </source>
</evidence>
<keyword evidence="3 8" id="KW-0812">Transmembrane</keyword>
<feature type="transmembrane region" description="Helical" evidence="8">
    <location>
        <begin position="323"/>
        <end position="343"/>
    </location>
</feature>
<evidence type="ECO:0000256" key="6">
    <source>
        <dbReference type="ARBA" id="ARBA00023170"/>
    </source>
</evidence>
<reference evidence="9" key="1">
    <citation type="submission" date="2022-01" db="EMBL/GenBank/DDBJ databases">
        <authorList>
            <person name="King R."/>
        </authorList>
    </citation>
    <scope>NUCLEOTIDE SEQUENCE</scope>
</reference>
<keyword evidence="2" id="KW-1003">Cell membrane</keyword>
<dbReference type="Gene3D" id="1.10.287.70">
    <property type="match status" value="1"/>
</dbReference>
<feature type="transmembrane region" description="Helical" evidence="8">
    <location>
        <begin position="267"/>
        <end position="288"/>
    </location>
</feature>
<evidence type="ECO:0000313" key="9">
    <source>
        <dbReference type="EMBL" id="CAH1398618.1"/>
    </source>
</evidence>
<organism evidence="9 10">
    <name type="scientific">Nezara viridula</name>
    <name type="common">Southern green stink bug</name>
    <name type="synonym">Cimex viridulus</name>
    <dbReference type="NCBI Taxonomy" id="85310"/>
    <lineage>
        <taxon>Eukaryota</taxon>
        <taxon>Metazoa</taxon>
        <taxon>Ecdysozoa</taxon>
        <taxon>Arthropoda</taxon>
        <taxon>Hexapoda</taxon>
        <taxon>Insecta</taxon>
        <taxon>Pterygota</taxon>
        <taxon>Neoptera</taxon>
        <taxon>Paraneoptera</taxon>
        <taxon>Hemiptera</taxon>
        <taxon>Heteroptera</taxon>
        <taxon>Panheteroptera</taxon>
        <taxon>Pentatomomorpha</taxon>
        <taxon>Pentatomoidea</taxon>
        <taxon>Pentatomidae</taxon>
        <taxon>Pentatominae</taxon>
        <taxon>Nezara</taxon>
    </lineage>
</organism>
<evidence type="ECO:0000313" key="10">
    <source>
        <dbReference type="Proteomes" id="UP001152798"/>
    </source>
</evidence>
<dbReference type="Proteomes" id="UP001152798">
    <property type="component" value="Chromosome 4"/>
</dbReference>
<dbReference type="PANTHER" id="PTHR42643:SF32">
    <property type="entry name" value="IONOTROPIC RECEPTOR 31A, ISOFORM C-RELATED"/>
    <property type="match status" value="1"/>
</dbReference>
<evidence type="ECO:0000256" key="8">
    <source>
        <dbReference type="SAM" id="Phobius"/>
    </source>
</evidence>
<dbReference type="OrthoDB" id="9997229at2759"/>
<keyword evidence="5 8" id="KW-0472">Membrane</keyword>
<accession>A0A9P0MIB8</accession>
<keyword evidence="4 8" id="KW-1133">Transmembrane helix</keyword>
<name>A0A9P0MIB8_NEZVI</name>
<dbReference type="PANTHER" id="PTHR42643">
    <property type="entry name" value="IONOTROPIC RECEPTOR 20A-RELATED"/>
    <property type="match status" value="1"/>
</dbReference>
<feature type="transmembrane region" description="Helical" evidence="8">
    <location>
        <begin position="517"/>
        <end position="537"/>
    </location>
</feature>
<keyword evidence="10" id="KW-1185">Reference proteome</keyword>
<evidence type="ECO:0008006" key="11">
    <source>
        <dbReference type="Google" id="ProtNLM"/>
    </source>
</evidence>
<evidence type="ECO:0000256" key="4">
    <source>
        <dbReference type="ARBA" id="ARBA00022989"/>
    </source>
</evidence>
<dbReference type="GO" id="GO:0005886">
    <property type="term" value="C:plasma membrane"/>
    <property type="evidence" value="ECO:0007669"/>
    <property type="project" value="UniProtKB-SubCell"/>
</dbReference>
<evidence type="ECO:0000256" key="2">
    <source>
        <dbReference type="ARBA" id="ARBA00022475"/>
    </source>
</evidence>
<evidence type="ECO:0000256" key="5">
    <source>
        <dbReference type="ARBA" id="ARBA00023136"/>
    </source>
</evidence>
<dbReference type="SUPFAM" id="SSF53850">
    <property type="entry name" value="Periplasmic binding protein-like II"/>
    <property type="match status" value="1"/>
</dbReference>
<dbReference type="AlphaFoldDB" id="A0A9P0MIB8"/>
<dbReference type="InterPro" id="IPR052192">
    <property type="entry name" value="Insect_Ionotropic_Sensory_Rcpt"/>
</dbReference>
<dbReference type="EMBL" id="OV725080">
    <property type="protein sequence ID" value="CAH1398618.1"/>
    <property type="molecule type" value="Genomic_DNA"/>
</dbReference>
<proteinExistence type="predicted"/>
<keyword evidence="7" id="KW-0325">Glycoprotein</keyword>
<protein>
    <recommendedName>
        <fullName evidence="11">Ionotropic receptor</fullName>
    </recommendedName>
</protein>